<evidence type="ECO:0000313" key="3">
    <source>
        <dbReference type="Proteomes" id="UP001054837"/>
    </source>
</evidence>
<sequence>MSGRGSPAPDANKMDISTGNDEKPPYRLPPNPPVGSNEFLYLNAEIITKIIELKAKMLADWFRPKDLDPESARKLDKDYDATAAEMHALCEGLGIKHDKLPDDINELHNRIKPIHLRIHAATAPSREKQQKPPTQKGKGKRPLDTEGYQIPPKHLVCKPSKETTTDSTPLPTGNPFALPDSASSPSNDPAESTTEKTRKLRVPPFFVRPTSNWIVNIAQPFQSRKIADNVSFADIISNRNQTPNVNNNNPAPPQVNNFNSAPPKGNNFNSAPILSDAALQLFKILSQFAHDDTLHFPSLLSAIRSALPTLELTQNDNEKAIIIFEHYHAHYNNSR</sequence>
<comment type="caution">
    <text evidence="2">The sequence shown here is derived from an EMBL/GenBank/DDBJ whole genome shotgun (WGS) entry which is preliminary data.</text>
</comment>
<feature type="compositionally biased region" description="Low complexity" evidence="1">
    <location>
        <begin position="177"/>
        <end position="192"/>
    </location>
</feature>
<reference evidence="2 3" key="1">
    <citation type="submission" date="2021-06" db="EMBL/GenBank/DDBJ databases">
        <title>Caerostris darwini draft genome.</title>
        <authorList>
            <person name="Kono N."/>
            <person name="Arakawa K."/>
        </authorList>
    </citation>
    <scope>NUCLEOTIDE SEQUENCE [LARGE SCALE GENOMIC DNA]</scope>
</reference>
<dbReference type="EMBL" id="BPLQ01010209">
    <property type="protein sequence ID" value="GIY49232.1"/>
    <property type="molecule type" value="Genomic_DNA"/>
</dbReference>
<feature type="region of interest" description="Disordered" evidence="1">
    <location>
        <begin position="121"/>
        <end position="201"/>
    </location>
</feature>
<proteinExistence type="predicted"/>
<protein>
    <submittedName>
        <fullName evidence="2">Uncharacterized protein</fullName>
    </submittedName>
</protein>
<feature type="region of interest" description="Disordered" evidence="1">
    <location>
        <begin position="1"/>
        <end position="31"/>
    </location>
</feature>
<keyword evidence="3" id="KW-1185">Reference proteome</keyword>
<accession>A0AAV4TW45</accession>
<name>A0AAV4TW45_9ARAC</name>
<dbReference type="AlphaFoldDB" id="A0AAV4TW45"/>
<organism evidence="2 3">
    <name type="scientific">Caerostris darwini</name>
    <dbReference type="NCBI Taxonomy" id="1538125"/>
    <lineage>
        <taxon>Eukaryota</taxon>
        <taxon>Metazoa</taxon>
        <taxon>Ecdysozoa</taxon>
        <taxon>Arthropoda</taxon>
        <taxon>Chelicerata</taxon>
        <taxon>Arachnida</taxon>
        <taxon>Araneae</taxon>
        <taxon>Araneomorphae</taxon>
        <taxon>Entelegynae</taxon>
        <taxon>Araneoidea</taxon>
        <taxon>Araneidae</taxon>
        <taxon>Caerostris</taxon>
    </lineage>
</organism>
<dbReference type="Proteomes" id="UP001054837">
    <property type="component" value="Unassembled WGS sequence"/>
</dbReference>
<evidence type="ECO:0000256" key="1">
    <source>
        <dbReference type="SAM" id="MobiDB-lite"/>
    </source>
</evidence>
<gene>
    <name evidence="2" type="ORF">CDAR_523931</name>
</gene>
<evidence type="ECO:0000313" key="2">
    <source>
        <dbReference type="EMBL" id="GIY49232.1"/>
    </source>
</evidence>